<dbReference type="AlphaFoldDB" id="B6UA07"/>
<evidence type="ECO:0000256" key="1">
    <source>
        <dbReference type="SAM" id="MobiDB-lite"/>
    </source>
</evidence>
<feature type="compositionally biased region" description="Polar residues" evidence="1">
    <location>
        <begin position="51"/>
        <end position="60"/>
    </location>
</feature>
<protein>
    <submittedName>
        <fullName evidence="2">Uncharacterized protein</fullName>
    </submittedName>
</protein>
<feature type="region of interest" description="Disordered" evidence="1">
    <location>
        <begin position="51"/>
        <end position="76"/>
    </location>
</feature>
<proteinExistence type="evidence at transcript level"/>
<evidence type="ECO:0000313" key="2">
    <source>
        <dbReference type="EMBL" id="ACG46190.1"/>
    </source>
</evidence>
<organism evidence="2">
    <name type="scientific">Zea mays</name>
    <name type="common">Maize</name>
    <dbReference type="NCBI Taxonomy" id="4577"/>
    <lineage>
        <taxon>Eukaryota</taxon>
        <taxon>Viridiplantae</taxon>
        <taxon>Streptophyta</taxon>
        <taxon>Embryophyta</taxon>
        <taxon>Tracheophyta</taxon>
        <taxon>Spermatophyta</taxon>
        <taxon>Magnoliopsida</taxon>
        <taxon>Liliopsida</taxon>
        <taxon>Poales</taxon>
        <taxon>Poaceae</taxon>
        <taxon>PACMAD clade</taxon>
        <taxon>Panicoideae</taxon>
        <taxon>Andropogonodae</taxon>
        <taxon>Andropogoneae</taxon>
        <taxon>Tripsacinae</taxon>
        <taxon>Zea</taxon>
    </lineage>
</organism>
<dbReference type="EMBL" id="EU974072">
    <property type="protein sequence ID" value="ACG46190.1"/>
    <property type="molecule type" value="mRNA"/>
</dbReference>
<sequence length="100" mass="11460">MFTWVRLLGHGNRREPWKQPLLKKGDIMVVEISNLYQVAMLVNDLCRSKSMNGLSSPSCQTHKDDDNNNLEDEDEWQDGKKFDAVATFKILGEVDIAHLN</sequence>
<dbReference type="ExpressionAtlas" id="B6UA07">
    <property type="expression patterns" value="baseline"/>
</dbReference>
<feature type="compositionally biased region" description="Acidic residues" evidence="1">
    <location>
        <begin position="67"/>
        <end position="76"/>
    </location>
</feature>
<reference evidence="2" key="1">
    <citation type="journal article" date="2009" name="Plant Mol. Biol.">
        <title>Insights into corn genes derived from large-scale cDNA sequencing.</title>
        <authorList>
            <person name="Alexandrov N.N."/>
            <person name="Brover V.V."/>
            <person name="Freidin S."/>
            <person name="Troukhan M.E."/>
            <person name="Tatarinova T.V."/>
            <person name="Zhang H."/>
            <person name="Swaller T.J."/>
            <person name="Lu Y.P."/>
            <person name="Bouck J."/>
            <person name="Flavell R.B."/>
            <person name="Feldmann K.A."/>
        </authorList>
    </citation>
    <scope>NUCLEOTIDE SEQUENCE</scope>
</reference>
<accession>B6UA07</accession>
<name>B6UA07_MAIZE</name>